<feature type="chain" id="PRO_5026244211" evidence="2">
    <location>
        <begin position="23"/>
        <end position="192"/>
    </location>
</feature>
<dbReference type="CDD" id="cd16325">
    <property type="entry name" value="LolA"/>
    <property type="match status" value="1"/>
</dbReference>
<sequence>MITRWTCLLALLLLLPLGAARAADDIDRLMAELAANPGGTVRFVEKRHMAMFDKPLESSGEMSYYPPDWLERRTLKPRPERVLLEKDTLTVERERRRFSMPVSQRPEVMAFVASVRSTLAGDRAGLERHYALAYQGNRQRWTLTLVPREPRMLAIVTRIAISGEQALVRHIEYQQADGDRSEMSISAPVSKP</sequence>
<keyword evidence="3" id="KW-0449">Lipoprotein</keyword>
<reference evidence="3 4" key="1">
    <citation type="submission" date="2020-03" db="EMBL/GenBank/DDBJ databases">
        <title>Hydrogenophaga sp. nov. isolated from cyanobacterial mat.</title>
        <authorList>
            <person name="Thorat V."/>
            <person name="Kirdat K."/>
            <person name="Tiwarekar B."/>
            <person name="Costa E.D."/>
            <person name="Yadav A."/>
        </authorList>
    </citation>
    <scope>NUCLEOTIDE SEQUENCE [LARGE SCALE GENOMIC DNA]</scope>
    <source>
        <strain evidence="3 4">BA0156</strain>
    </source>
</reference>
<keyword evidence="1 2" id="KW-0732">Signal</keyword>
<protein>
    <submittedName>
        <fullName evidence="3">Outer membrane lipoprotein carrier protein LolA</fullName>
    </submittedName>
</protein>
<name>A0A6G8IHA5_9BURK</name>
<organism evidence="3 4">
    <name type="scientific">Hydrogenophaga crocea</name>
    <dbReference type="NCBI Taxonomy" id="2716225"/>
    <lineage>
        <taxon>Bacteria</taxon>
        <taxon>Pseudomonadati</taxon>
        <taxon>Pseudomonadota</taxon>
        <taxon>Betaproteobacteria</taxon>
        <taxon>Burkholderiales</taxon>
        <taxon>Comamonadaceae</taxon>
        <taxon>Hydrogenophaga</taxon>
    </lineage>
</organism>
<keyword evidence="4" id="KW-1185">Reference proteome</keyword>
<dbReference type="EMBL" id="CP049989">
    <property type="protein sequence ID" value="QIM52425.1"/>
    <property type="molecule type" value="Genomic_DNA"/>
</dbReference>
<dbReference type="InterPro" id="IPR004564">
    <property type="entry name" value="OM_lipoprot_carrier_LolA-like"/>
</dbReference>
<dbReference type="KEGG" id="hcz:G9Q37_09855"/>
<accession>A0A6G8IHA5</accession>
<dbReference type="InterPro" id="IPR029046">
    <property type="entry name" value="LolA/LolB/LppX"/>
</dbReference>
<evidence type="ECO:0000256" key="2">
    <source>
        <dbReference type="SAM" id="SignalP"/>
    </source>
</evidence>
<evidence type="ECO:0000313" key="3">
    <source>
        <dbReference type="EMBL" id="QIM52425.1"/>
    </source>
</evidence>
<dbReference type="AlphaFoldDB" id="A0A6G8IHA5"/>
<dbReference type="Gene3D" id="2.50.20.10">
    <property type="entry name" value="Lipoprotein localisation LolA/LolB/LppX"/>
    <property type="match status" value="1"/>
</dbReference>
<evidence type="ECO:0000256" key="1">
    <source>
        <dbReference type="ARBA" id="ARBA00022729"/>
    </source>
</evidence>
<feature type="signal peptide" evidence="2">
    <location>
        <begin position="1"/>
        <end position="22"/>
    </location>
</feature>
<dbReference type="RefSeq" id="WP_166227027.1">
    <property type="nucleotide sequence ID" value="NZ_CP049989.1"/>
</dbReference>
<gene>
    <name evidence="3" type="ORF">G9Q37_09855</name>
</gene>
<proteinExistence type="predicted"/>
<dbReference type="Proteomes" id="UP000503162">
    <property type="component" value="Chromosome"/>
</dbReference>
<dbReference type="Pfam" id="PF19574">
    <property type="entry name" value="LolA_3"/>
    <property type="match status" value="1"/>
</dbReference>
<dbReference type="SUPFAM" id="SSF89392">
    <property type="entry name" value="Prokaryotic lipoproteins and lipoprotein localization factors"/>
    <property type="match status" value="1"/>
</dbReference>
<evidence type="ECO:0000313" key="4">
    <source>
        <dbReference type="Proteomes" id="UP000503162"/>
    </source>
</evidence>